<feature type="transmembrane region" description="Helical" evidence="5">
    <location>
        <begin position="7"/>
        <end position="29"/>
    </location>
</feature>
<reference evidence="7 8" key="1">
    <citation type="submission" date="2015-06" db="EMBL/GenBank/DDBJ databases">
        <title>Prevotella sp. 109, sp. nov., a novel member of the family Prevotellaceae isolated from human faeces.</title>
        <authorList>
            <person name="Shkoporov A.N."/>
            <person name="Chaplin A.V."/>
            <person name="Kafarskaia L.I."/>
            <person name="Efimov B.A."/>
        </authorList>
    </citation>
    <scope>NUCLEOTIDE SEQUENCE [LARGE SCALE GENOMIC DNA]</scope>
    <source>
        <strain evidence="7 8">109</strain>
    </source>
</reference>
<feature type="domain" description="Methylamine utilisation protein MauE" evidence="6">
    <location>
        <begin position="10"/>
        <end position="142"/>
    </location>
</feature>
<evidence type="ECO:0000256" key="1">
    <source>
        <dbReference type="ARBA" id="ARBA00004141"/>
    </source>
</evidence>
<evidence type="ECO:0000313" key="8">
    <source>
        <dbReference type="Proteomes" id="UP000036951"/>
    </source>
</evidence>
<keyword evidence="4 5" id="KW-0472">Membrane</keyword>
<dbReference type="Proteomes" id="UP000036951">
    <property type="component" value="Unassembled WGS sequence"/>
</dbReference>
<dbReference type="Pfam" id="PF07291">
    <property type="entry name" value="MauE"/>
    <property type="match status" value="1"/>
</dbReference>
<evidence type="ECO:0000256" key="4">
    <source>
        <dbReference type="ARBA" id="ARBA00023136"/>
    </source>
</evidence>
<gene>
    <name evidence="7" type="ORF">ACU52_00865</name>
</gene>
<protein>
    <submittedName>
        <fullName evidence="7">Triosephosphate isomerase</fullName>
    </submittedName>
</protein>
<evidence type="ECO:0000259" key="6">
    <source>
        <dbReference type="Pfam" id="PF07291"/>
    </source>
</evidence>
<dbReference type="OrthoDB" id="9809429at2"/>
<dbReference type="GO" id="GO:0016853">
    <property type="term" value="F:isomerase activity"/>
    <property type="evidence" value="ECO:0007669"/>
    <property type="project" value="UniProtKB-KW"/>
</dbReference>
<evidence type="ECO:0000256" key="2">
    <source>
        <dbReference type="ARBA" id="ARBA00022692"/>
    </source>
</evidence>
<dbReference type="EMBL" id="LFQU01000001">
    <property type="protein sequence ID" value="KOO69895.1"/>
    <property type="molecule type" value="Genomic_DNA"/>
</dbReference>
<feature type="transmembrane region" description="Helical" evidence="5">
    <location>
        <begin position="89"/>
        <end position="108"/>
    </location>
</feature>
<keyword evidence="3 5" id="KW-1133">Transmembrane helix</keyword>
<evidence type="ECO:0000256" key="3">
    <source>
        <dbReference type="ARBA" id="ARBA00022989"/>
    </source>
</evidence>
<keyword evidence="7" id="KW-0413">Isomerase</keyword>
<keyword evidence="2 5" id="KW-0812">Transmembrane</keyword>
<organism evidence="7 8">
    <name type="scientific">Xylanibacter rarus</name>
    <dbReference type="NCBI Taxonomy" id="1676614"/>
    <lineage>
        <taxon>Bacteria</taxon>
        <taxon>Pseudomonadati</taxon>
        <taxon>Bacteroidota</taxon>
        <taxon>Bacteroidia</taxon>
        <taxon>Bacteroidales</taxon>
        <taxon>Prevotellaceae</taxon>
        <taxon>Xylanibacter</taxon>
    </lineage>
</organism>
<comment type="subcellular location">
    <subcellularLocation>
        <location evidence="1">Membrane</location>
        <topology evidence="1">Multi-pass membrane protein</topology>
    </subcellularLocation>
</comment>
<feature type="transmembrane region" description="Helical" evidence="5">
    <location>
        <begin position="128"/>
        <end position="146"/>
    </location>
</feature>
<evidence type="ECO:0000313" key="7">
    <source>
        <dbReference type="EMBL" id="KOO69895.1"/>
    </source>
</evidence>
<accession>A0A8E1QZW9</accession>
<name>A0A8E1QZW9_9BACT</name>
<dbReference type="GO" id="GO:0016020">
    <property type="term" value="C:membrane"/>
    <property type="evidence" value="ECO:0007669"/>
    <property type="project" value="UniProtKB-SubCell"/>
</dbReference>
<sequence length="447" mass="51322">MHARKAITGILVNVCRLVISLTFIFSGYVKAIDPLGTQYKLQDYLNVVQLSQYVPDYLTLGASVLLGGLEFCLGVFILFAIHRRLMSRLVLLFMAIMTPLTLWLAVANPIKDCGCFGDAIILTNWETFYKNVVLLAAAIVLCVKPLMMPRFISRTNQWIVITYTIIFILFSSTRSLYTLPQFDFRPYHIGADIKKGMEIPEGAKGPEFETTFILEKNGQRKEFTLENYPDSTWTFIDSKTVQISEGYVPPIHDFFIQTTDGSEDLTDSVLSRRGYTFLLISPHLEYADDSNFGEIDQIYEYCQSHGYPFYGLTASTDEGIQHWRDITGAEYPFYLTDETTLKTVIRSNPGLLLLKDGVVIGKWSHNDLPQLSYQTGKLETTEYGHLPEDSVTGKISKILLWYILPLLLLTFADRTWKFTQWLKEKEHSNRIYQLFKRKKNEKENCSR</sequence>
<feature type="transmembrane region" description="Helical" evidence="5">
    <location>
        <begin position="158"/>
        <end position="177"/>
    </location>
</feature>
<dbReference type="RefSeq" id="WP_053397509.1">
    <property type="nucleotide sequence ID" value="NZ_DAWBWQ010000071.1"/>
</dbReference>
<dbReference type="NCBIfam" id="NF045576">
    <property type="entry name" value="BT_3928_fam"/>
    <property type="match status" value="1"/>
</dbReference>
<dbReference type="InterPro" id="IPR009908">
    <property type="entry name" value="Methylamine_util_MauE"/>
</dbReference>
<keyword evidence="8" id="KW-1185">Reference proteome</keyword>
<dbReference type="AlphaFoldDB" id="A0A8E1QZW9"/>
<comment type="caution">
    <text evidence="7">The sequence shown here is derived from an EMBL/GenBank/DDBJ whole genome shotgun (WGS) entry which is preliminary data.</text>
</comment>
<dbReference type="GO" id="GO:0030416">
    <property type="term" value="P:methylamine metabolic process"/>
    <property type="evidence" value="ECO:0007669"/>
    <property type="project" value="InterPro"/>
</dbReference>
<feature type="transmembrane region" description="Helical" evidence="5">
    <location>
        <begin position="57"/>
        <end position="82"/>
    </location>
</feature>
<evidence type="ECO:0000256" key="5">
    <source>
        <dbReference type="SAM" id="Phobius"/>
    </source>
</evidence>
<proteinExistence type="predicted"/>